<dbReference type="Proteomes" id="UP000503447">
    <property type="component" value="Chromosome"/>
</dbReference>
<dbReference type="AlphaFoldDB" id="A0A6M5Z4Z3"/>
<organism evidence="1 2">
    <name type="scientific">Frigoriglobus tundricola</name>
    <dbReference type="NCBI Taxonomy" id="2774151"/>
    <lineage>
        <taxon>Bacteria</taxon>
        <taxon>Pseudomonadati</taxon>
        <taxon>Planctomycetota</taxon>
        <taxon>Planctomycetia</taxon>
        <taxon>Gemmatales</taxon>
        <taxon>Gemmataceae</taxon>
        <taxon>Frigoriglobus</taxon>
    </lineage>
</organism>
<evidence type="ECO:0000313" key="1">
    <source>
        <dbReference type="EMBL" id="QJX01126.1"/>
    </source>
</evidence>
<dbReference type="RefSeq" id="WP_171475735.1">
    <property type="nucleotide sequence ID" value="NZ_CP053452.2"/>
</dbReference>
<evidence type="ECO:0000313" key="2">
    <source>
        <dbReference type="Proteomes" id="UP000503447"/>
    </source>
</evidence>
<gene>
    <name evidence="1" type="ORF">FTUN_8765</name>
</gene>
<reference evidence="2" key="1">
    <citation type="submission" date="2020-05" db="EMBL/GenBank/DDBJ databases">
        <title>Frigoriglobus tundricola gen. nov., sp. nov., a psychrotolerant cellulolytic planctomycete of the family Gemmataceae with two divergent copies of 16S rRNA gene.</title>
        <authorList>
            <person name="Kulichevskaya I.S."/>
            <person name="Ivanova A.A."/>
            <person name="Naumoff D.G."/>
            <person name="Beletsky A.V."/>
            <person name="Rijpstra W.I.C."/>
            <person name="Sinninghe Damste J.S."/>
            <person name="Mardanov A.V."/>
            <person name="Ravin N.V."/>
            <person name="Dedysh S.N."/>
        </authorList>
    </citation>
    <scope>NUCLEOTIDE SEQUENCE [LARGE SCALE GENOMIC DNA]</scope>
    <source>
        <strain evidence="2">PL17</strain>
    </source>
</reference>
<keyword evidence="2" id="KW-1185">Reference proteome</keyword>
<accession>A0A6M5Z4Z3</accession>
<dbReference type="KEGG" id="ftj:FTUN_8765"/>
<protein>
    <submittedName>
        <fullName evidence="1">Uncharacterized protein</fullName>
    </submittedName>
</protein>
<proteinExistence type="predicted"/>
<sequence>MFFWLRAGLEELGHEVTLSHDKLSPSAVNVVWEGFTPEAGAALRASGLRYGIIVTEFMDGTGFNKGTPRSDQPDRRDETYRKRWLGFEAAAGRASFFWSMVESNLPALRARAPASFVELGFSERLVPAPGENPHIDFSFTGILTPHRQRVLEALEKRARVIWHGTLIPIEERDRLFRATRINLSINKTTDWQMPSGTRVGLALLSKRGIALDGTPQQTRLSGLVESCPADTDFVEFALDRLHGDWQSASETAFDRYRAELPMKAVMERALDESCLSNVTAPGSDRSTGSRWPWVARLVKRFA</sequence>
<dbReference type="EMBL" id="CP053452">
    <property type="protein sequence ID" value="QJX01126.1"/>
    <property type="molecule type" value="Genomic_DNA"/>
</dbReference>
<name>A0A6M5Z4Z3_9BACT</name>